<protein>
    <submittedName>
        <fullName evidence="1">Uncharacterized protein</fullName>
    </submittedName>
</protein>
<gene>
    <name evidence="1" type="ordered locus">VVA0539</name>
</gene>
<evidence type="ECO:0000313" key="1">
    <source>
        <dbReference type="EMBL" id="BAC96565.1"/>
    </source>
</evidence>
<dbReference type="EMBL" id="BA000038">
    <property type="protein sequence ID" value="BAC96565.1"/>
    <property type="molecule type" value="Genomic_DNA"/>
</dbReference>
<name>Q7MEY1_VIBVY</name>
<sequence length="45" mass="5174">MYCVFGLIEVSRFVFCIKLFYFLFEAKRFGGITPCCDELSIGGRP</sequence>
<proteinExistence type="predicted"/>
<reference evidence="1 2" key="1">
    <citation type="journal article" date="2003" name="Genome Res.">
        <title>Comparative genome analysis of Vibrio vulnificus, a marine pathogen.</title>
        <authorList>
            <person name="Chen C.Y."/>
            <person name="Wu K.M."/>
            <person name="Chang Y.C."/>
            <person name="Chang C.H."/>
            <person name="Tsai H.C."/>
            <person name="Liao T.L."/>
            <person name="Liu Y.M."/>
            <person name="Chen H.J."/>
            <person name="Shen A.B."/>
            <person name="Li J.C."/>
            <person name="Su T.L."/>
            <person name="Shao C.P."/>
            <person name="Lee C.T."/>
            <person name="Hor L.I."/>
            <person name="Tsai S.F."/>
        </authorList>
    </citation>
    <scope>NUCLEOTIDE SEQUENCE [LARGE SCALE GENOMIC DNA]</scope>
    <source>
        <strain evidence="1 2">YJ016</strain>
    </source>
</reference>
<dbReference type="AlphaFoldDB" id="Q7MEY1"/>
<accession>Q7MEY1</accession>
<organism evidence="1 2">
    <name type="scientific">Vibrio vulnificus (strain YJ016)</name>
    <dbReference type="NCBI Taxonomy" id="196600"/>
    <lineage>
        <taxon>Bacteria</taxon>
        <taxon>Pseudomonadati</taxon>
        <taxon>Pseudomonadota</taxon>
        <taxon>Gammaproteobacteria</taxon>
        <taxon>Vibrionales</taxon>
        <taxon>Vibrionaceae</taxon>
        <taxon>Vibrio</taxon>
    </lineage>
</organism>
<dbReference type="KEGG" id="vvy:VVA0539"/>
<dbReference type="Proteomes" id="UP000002675">
    <property type="component" value="Chromosome II"/>
</dbReference>
<dbReference type="HOGENOM" id="CLU_3206915_0_0_6"/>
<evidence type="ECO:0000313" key="2">
    <source>
        <dbReference type="Proteomes" id="UP000002675"/>
    </source>
</evidence>